<comment type="cofactor">
    <cofactor evidence="1">
        <name>Zn(2+)</name>
        <dbReference type="ChEBI" id="CHEBI:29105"/>
    </cofactor>
</comment>
<keyword evidence="8" id="KW-1185">Reference proteome</keyword>
<evidence type="ECO:0000256" key="5">
    <source>
        <dbReference type="ARBA" id="ARBA00023002"/>
    </source>
</evidence>
<dbReference type="GO" id="GO:0000721">
    <property type="term" value="F:(R,R)-butanediol dehydrogenase activity"/>
    <property type="evidence" value="ECO:0007669"/>
    <property type="project" value="TreeGrafter"/>
</dbReference>
<protein>
    <recommendedName>
        <fullName evidence="6">Enoyl reductase (ER) domain-containing protein</fullName>
    </recommendedName>
</protein>
<proteinExistence type="inferred from homology"/>
<dbReference type="InterPro" id="IPR013149">
    <property type="entry name" value="ADH-like_C"/>
</dbReference>
<keyword evidence="5" id="KW-0560">Oxidoreductase</keyword>
<dbReference type="Gene3D" id="3.40.50.720">
    <property type="entry name" value="NAD(P)-binding Rossmann-like Domain"/>
    <property type="match status" value="1"/>
</dbReference>
<dbReference type="Gene3D" id="3.90.180.10">
    <property type="entry name" value="Medium-chain alcohol dehydrogenases, catalytic domain"/>
    <property type="match status" value="1"/>
</dbReference>
<evidence type="ECO:0000256" key="1">
    <source>
        <dbReference type="ARBA" id="ARBA00001947"/>
    </source>
</evidence>
<dbReference type="InterPro" id="IPR011032">
    <property type="entry name" value="GroES-like_sf"/>
</dbReference>
<reference evidence="7" key="1">
    <citation type="submission" date="2022-10" db="EMBL/GenBank/DDBJ databases">
        <title>Culturing micro-colonial fungi from biological soil crusts in the Mojave desert and describing Neophaeococcomyces mojavensis, and introducing the new genera and species Taxawa tesnikishii.</title>
        <authorList>
            <person name="Kurbessoian T."/>
            <person name="Stajich J.E."/>
        </authorList>
    </citation>
    <scope>NUCLEOTIDE SEQUENCE</scope>
    <source>
        <strain evidence="7">TK_35</strain>
    </source>
</reference>
<sequence>MRAARFYGRRDIRVENDVPWPELQPGQVQVDIEWCGICGTDMHEYLVGPVTIPTQGNPHPMTGESVPVTMGHEFCGRVGKVNAGSELKVGQAVMVDPRLFCGKCHRCDEGETNICTKWGFKGLQGRGGGFSEAVAVDEDMCHVLPETVPLSKAALIEPLVVARHALKMTGFERGDFEGATVLIIGGGPVGIAVIYNLRARGVKRIFVSEPTVKRQGQLRDLADEVLNPVRENVAERCREMTGGEGVDLVFDCAGIAPGLRDGMDALKGRGTYLNVAGWEQPFTVPMEHFMMKEITLKVAMAYDDEDFREVVEEFAAGKFTDIAKMVTSRILLEDVVTKGFDELMTNKDDHVKILVTPRRECLEALGASEIRSGGLQ</sequence>
<dbReference type="Pfam" id="PF08240">
    <property type="entry name" value="ADH_N"/>
    <property type="match status" value="1"/>
</dbReference>
<evidence type="ECO:0000256" key="3">
    <source>
        <dbReference type="ARBA" id="ARBA00022723"/>
    </source>
</evidence>
<dbReference type="EMBL" id="JAPDRN010000112">
    <property type="protein sequence ID" value="KAJ9621821.1"/>
    <property type="molecule type" value="Genomic_DNA"/>
</dbReference>
<organism evidence="7 8">
    <name type="scientific">Knufia peltigerae</name>
    <dbReference type="NCBI Taxonomy" id="1002370"/>
    <lineage>
        <taxon>Eukaryota</taxon>
        <taxon>Fungi</taxon>
        <taxon>Dikarya</taxon>
        <taxon>Ascomycota</taxon>
        <taxon>Pezizomycotina</taxon>
        <taxon>Eurotiomycetes</taxon>
        <taxon>Chaetothyriomycetidae</taxon>
        <taxon>Chaetothyriales</taxon>
        <taxon>Trichomeriaceae</taxon>
        <taxon>Knufia</taxon>
    </lineage>
</organism>
<keyword evidence="4" id="KW-0862">Zinc</keyword>
<evidence type="ECO:0000256" key="2">
    <source>
        <dbReference type="ARBA" id="ARBA00008072"/>
    </source>
</evidence>
<evidence type="ECO:0000256" key="4">
    <source>
        <dbReference type="ARBA" id="ARBA00022833"/>
    </source>
</evidence>
<comment type="caution">
    <text evidence="7">The sequence shown here is derived from an EMBL/GenBank/DDBJ whole genome shotgun (WGS) entry which is preliminary data.</text>
</comment>
<dbReference type="PANTHER" id="PTHR43161">
    <property type="entry name" value="SORBITOL DEHYDROGENASE"/>
    <property type="match status" value="1"/>
</dbReference>
<dbReference type="InterPro" id="IPR020843">
    <property type="entry name" value="ER"/>
</dbReference>
<gene>
    <name evidence="7" type="ORF">H2204_011737</name>
</gene>
<dbReference type="CDD" id="cd08233">
    <property type="entry name" value="butanediol_DH_like"/>
    <property type="match status" value="1"/>
</dbReference>
<dbReference type="GO" id="GO:0034079">
    <property type="term" value="P:butanediol biosynthetic process"/>
    <property type="evidence" value="ECO:0007669"/>
    <property type="project" value="TreeGrafter"/>
</dbReference>
<evidence type="ECO:0000313" key="8">
    <source>
        <dbReference type="Proteomes" id="UP001172681"/>
    </source>
</evidence>
<dbReference type="AlphaFoldDB" id="A0AA38XTL9"/>
<dbReference type="SUPFAM" id="SSF51735">
    <property type="entry name" value="NAD(P)-binding Rossmann-fold domains"/>
    <property type="match status" value="1"/>
</dbReference>
<dbReference type="Proteomes" id="UP001172681">
    <property type="component" value="Unassembled WGS sequence"/>
</dbReference>
<dbReference type="GO" id="GO:0005737">
    <property type="term" value="C:cytoplasm"/>
    <property type="evidence" value="ECO:0007669"/>
    <property type="project" value="TreeGrafter"/>
</dbReference>
<dbReference type="GO" id="GO:0046872">
    <property type="term" value="F:metal ion binding"/>
    <property type="evidence" value="ECO:0007669"/>
    <property type="project" value="UniProtKB-KW"/>
</dbReference>
<evidence type="ECO:0000259" key="6">
    <source>
        <dbReference type="SMART" id="SM00829"/>
    </source>
</evidence>
<accession>A0AA38XTL9</accession>
<dbReference type="PANTHER" id="PTHR43161:SF23">
    <property type="entry name" value="(R,R)-BUTANEDIOL DEHYDROGENASE-RELATED"/>
    <property type="match status" value="1"/>
</dbReference>
<dbReference type="Pfam" id="PF00107">
    <property type="entry name" value="ADH_zinc_N"/>
    <property type="match status" value="1"/>
</dbReference>
<dbReference type="SUPFAM" id="SSF50129">
    <property type="entry name" value="GroES-like"/>
    <property type="match status" value="1"/>
</dbReference>
<feature type="domain" description="Enoyl reductase (ER)" evidence="6">
    <location>
        <begin position="8"/>
        <end position="355"/>
    </location>
</feature>
<keyword evidence="3" id="KW-0479">Metal-binding</keyword>
<dbReference type="InterPro" id="IPR036291">
    <property type="entry name" value="NAD(P)-bd_dom_sf"/>
</dbReference>
<evidence type="ECO:0000313" key="7">
    <source>
        <dbReference type="EMBL" id="KAJ9621821.1"/>
    </source>
</evidence>
<dbReference type="SMART" id="SM00829">
    <property type="entry name" value="PKS_ER"/>
    <property type="match status" value="1"/>
</dbReference>
<dbReference type="InterPro" id="IPR013154">
    <property type="entry name" value="ADH-like_N"/>
</dbReference>
<name>A0AA38XTL9_9EURO</name>
<comment type="similarity">
    <text evidence="2">Belongs to the zinc-containing alcohol dehydrogenase family.</text>
</comment>